<comment type="caution">
    <text evidence="1">The sequence shown here is derived from an EMBL/GenBank/DDBJ whole genome shotgun (WGS) entry which is preliminary data.</text>
</comment>
<dbReference type="Proteomes" id="UP001148629">
    <property type="component" value="Unassembled WGS sequence"/>
</dbReference>
<gene>
    <name evidence="1" type="ORF">NM208_g40</name>
</gene>
<evidence type="ECO:0000313" key="1">
    <source>
        <dbReference type="EMBL" id="KAJ3550318.1"/>
    </source>
</evidence>
<name>A0ACC1T179_9HYPO</name>
<reference evidence="1" key="1">
    <citation type="submission" date="2022-08" db="EMBL/GenBank/DDBJ databases">
        <title>Genome Sequence of Fusarium decemcellulare.</title>
        <authorList>
            <person name="Buettner E."/>
        </authorList>
    </citation>
    <scope>NUCLEOTIDE SEQUENCE</scope>
    <source>
        <strain evidence="1">Babe19</strain>
    </source>
</reference>
<protein>
    <submittedName>
        <fullName evidence="1">Uncharacterized protein</fullName>
    </submittedName>
</protein>
<organism evidence="1 2">
    <name type="scientific">Fusarium decemcellulare</name>
    <dbReference type="NCBI Taxonomy" id="57161"/>
    <lineage>
        <taxon>Eukaryota</taxon>
        <taxon>Fungi</taxon>
        <taxon>Dikarya</taxon>
        <taxon>Ascomycota</taxon>
        <taxon>Pezizomycotina</taxon>
        <taxon>Sordariomycetes</taxon>
        <taxon>Hypocreomycetidae</taxon>
        <taxon>Hypocreales</taxon>
        <taxon>Nectriaceae</taxon>
        <taxon>Fusarium</taxon>
        <taxon>Fusarium decemcellulare species complex</taxon>
    </lineage>
</organism>
<dbReference type="EMBL" id="JANRMS010000003">
    <property type="protein sequence ID" value="KAJ3550318.1"/>
    <property type="molecule type" value="Genomic_DNA"/>
</dbReference>
<accession>A0ACC1T179</accession>
<keyword evidence="2" id="KW-1185">Reference proteome</keyword>
<proteinExistence type="predicted"/>
<sequence>MTTLQNGDGLQVDHEANNAAKAPELYEQQPAYNGYQAEFRRETPPWGLSIWKFGILVAVVTAIIIGGAVGGGLGAVLADCKSDQHPSASAETSACSVSNSSNSNDTSSEADATVLYEPTPAKNVQNVTLEECQEAGAVKTKTMDGYLFEYYCGMDAGYNPDRYPDIKDIVPMIAYYFEDCLKACAQMNINNKIQDTNVTCDSVAFSRDMSRRAEANGGNLRDCQVDVALQAATPSDTDKSTGLIITTVGHRCQCRVLAGFSIAANHSEANNMSTSVYTLNSGTSSVEVDRLDWQHQYVFTPITESLMPEGIRQHLVYLGRPAAVADVATGTGIWLRDAAKILPPETSFDGYDFDTSKFPNPEQLPSNIKLQWGDGLKPFPAEVQGHYDLVHVRCLMYGLKADQWKIMVENLLSLLRPGGYLLWDEVGYPSFMCLPMTEAFQKFISLDVRYATSVGRDITSPVNLGNYMKGVGLVDCRQVTFSSFSRPKEIQHLAGEVIIQGVGQSISGIVTKGGFEWAQKQEDVQEVTRQLRTDVDDGKCVLGFEVYWAIGGSSDQPN</sequence>
<evidence type="ECO:0000313" key="2">
    <source>
        <dbReference type="Proteomes" id="UP001148629"/>
    </source>
</evidence>